<evidence type="ECO:0000313" key="3">
    <source>
        <dbReference type="EMBL" id="MFC3809894.1"/>
    </source>
</evidence>
<dbReference type="InterPro" id="IPR043738">
    <property type="entry name" value="DUF5683"/>
</dbReference>
<protein>
    <submittedName>
        <fullName evidence="3">DUF5683 domain-containing protein</fullName>
    </submittedName>
</protein>
<accession>A0ABV7YRU1</accession>
<feature type="signal peptide" evidence="1">
    <location>
        <begin position="1"/>
        <end position="21"/>
    </location>
</feature>
<evidence type="ECO:0000256" key="1">
    <source>
        <dbReference type="SAM" id="SignalP"/>
    </source>
</evidence>
<sequence length="220" mass="24628">MKNQSIVILLIFLFKLSISNAQDSLKVKLDSLKVPSESKFDTLRGQKLKSTLSSTKKTLGQAFGTIDTKPEEVPKIAFVRSLLLPGWGQITNKQYYKLPFIYGSAAAGIYFIHTNNQKFKEFKGYLVTMNDSKTTEILINERGPYSYSIVNTAAKQYRRWKQGTVIGFSLGWLLFAVESNVSAHLKTFDISDDISLKMKPTVFSVGGKNALGLNLNINIK</sequence>
<dbReference type="Pfam" id="PF18935">
    <property type="entry name" value="DUF5683"/>
    <property type="match status" value="1"/>
</dbReference>
<feature type="domain" description="DUF5683" evidence="2">
    <location>
        <begin position="73"/>
        <end position="218"/>
    </location>
</feature>
<dbReference type="Proteomes" id="UP001595616">
    <property type="component" value="Unassembled WGS sequence"/>
</dbReference>
<dbReference type="EMBL" id="JBHRYQ010000001">
    <property type="protein sequence ID" value="MFC3809894.1"/>
    <property type="molecule type" value="Genomic_DNA"/>
</dbReference>
<keyword evidence="4" id="KW-1185">Reference proteome</keyword>
<proteinExistence type="predicted"/>
<name>A0ABV7YRU1_9BACT</name>
<gene>
    <name evidence="3" type="ORF">ACFOOI_04455</name>
</gene>
<organism evidence="3 4">
    <name type="scientific">Lacihabitans lacunae</name>
    <dbReference type="NCBI Taxonomy" id="1028214"/>
    <lineage>
        <taxon>Bacteria</taxon>
        <taxon>Pseudomonadati</taxon>
        <taxon>Bacteroidota</taxon>
        <taxon>Cytophagia</taxon>
        <taxon>Cytophagales</taxon>
        <taxon>Leadbetterellaceae</taxon>
        <taxon>Lacihabitans</taxon>
    </lineage>
</organism>
<reference evidence="4" key="1">
    <citation type="journal article" date="2019" name="Int. J. Syst. Evol. Microbiol.">
        <title>The Global Catalogue of Microorganisms (GCM) 10K type strain sequencing project: providing services to taxonomists for standard genome sequencing and annotation.</title>
        <authorList>
            <consortium name="The Broad Institute Genomics Platform"/>
            <consortium name="The Broad Institute Genome Sequencing Center for Infectious Disease"/>
            <person name="Wu L."/>
            <person name="Ma J."/>
        </authorList>
    </citation>
    <scope>NUCLEOTIDE SEQUENCE [LARGE SCALE GENOMIC DNA]</scope>
    <source>
        <strain evidence="4">CECT 7956</strain>
    </source>
</reference>
<comment type="caution">
    <text evidence="3">The sequence shown here is derived from an EMBL/GenBank/DDBJ whole genome shotgun (WGS) entry which is preliminary data.</text>
</comment>
<keyword evidence="1" id="KW-0732">Signal</keyword>
<feature type="chain" id="PRO_5047224564" evidence="1">
    <location>
        <begin position="22"/>
        <end position="220"/>
    </location>
</feature>
<evidence type="ECO:0000259" key="2">
    <source>
        <dbReference type="Pfam" id="PF18935"/>
    </source>
</evidence>
<dbReference type="RefSeq" id="WP_379835518.1">
    <property type="nucleotide sequence ID" value="NZ_JBHRYQ010000001.1"/>
</dbReference>
<evidence type="ECO:0000313" key="4">
    <source>
        <dbReference type="Proteomes" id="UP001595616"/>
    </source>
</evidence>